<feature type="chain" id="PRO_5027062897" evidence="1">
    <location>
        <begin position="21"/>
        <end position="184"/>
    </location>
</feature>
<dbReference type="Proteomes" id="UP000481037">
    <property type="component" value="Unassembled WGS sequence"/>
</dbReference>
<keyword evidence="1" id="KW-0732">Signal</keyword>
<name>A0A6L5QBG9_9BURK</name>
<proteinExistence type="predicted"/>
<evidence type="ECO:0000256" key="1">
    <source>
        <dbReference type="SAM" id="SignalP"/>
    </source>
</evidence>
<comment type="caution">
    <text evidence="3">The sequence shown here is derived from an EMBL/GenBank/DDBJ whole genome shotgun (WGS) entry which is preliminary data.</text>
</comment>
<dbReference type="NCBIfam" id="TIGR02595">
    <property type="entry name" value="PEP_CTERM"/>
    <property type="match status" value="1"/>
</dbReference>
<dbReference type="EMBL" id="WKJM01000001">
    <property type="protein sequence ID" value="MRX06662.1"/>
    <property type="molecule type" value="Genomic_DNA"/>
</dbReference>
<evidence type="ECO:0000259" key="2">
    <source>
        <dbReference type="Pfam" id="PF07589"/>
    </source>
</evidence>
<reference evidence="3 4" key="1">
    <citation type="submission" date="2019-11" db="EMBL/GenBank/DDBJ databases">
        <title>Novel species isolated from a subtropical stream in China.</title>
        <authorList>
            <person name="Lu H."/>
        </authorList>
    </citation>
    <scope>NUCLEOTIDE SEQUENCE [LARGE SCALE GENOMIC DNA]</scope>
    <source>
        <strain evidence="3 4">FT25W</strain>
    </source>
</reference>
<gene>
    <name evidence="3" type="ORF">GJ697_02300</name>
</gene>
<dbReference type="AlphaFoldDB" id="A0A6L5QBG9"/>
<protein>
    <submittedName>
        <fullName evidence="3">PEP-CTERM sorting domain-containing protein</fullName>
    </submittedName>
</protein>
<keyword evidence="4" id="KW-1185">Reference proteome</keyword>
<dbReference type="Pfam" id="PF07589">
    <property type="entry name" value="PEP-CTERM"/>
    <property type="match status" value="1"/>
</dbReference>
<evidence type="ECO:0000313" key="3">
    <source>
        <dbReference type="EMBL" id="MRX06662.1"/>
    </source>
</evidence>
<dbReference type="RefSeq" id="WP_154366841.1">
    <property type="nucleotide sequence ID" value="NZ_WKJM01000001.1"/>
</dbReference>
<organism evidence="3 4">
    <name type="scientific">Duganella alba</name>
    <dbReference type="NCBI Taxonomy" id="2666081"/>
    <lineage>
        <taxon>Bacteria</taxon>
        <taxon>Pseudomonadati</taxon>
        <taxon>Pseudomonadota</taxon>
        <taxon>Betaproteobacteria</taxon>
        <taxon>Burkholderiales</taxon>
        <taxon>Oxalobacteraceae</taxon>
        <taxon>Telluria group</taxon>
        <taxon>Duganella</taxon>
    </lineage>
</organism>
<evidence type="ECO:0000313" key="4">
    <source>
        <dbReference type="Proteomes" id="UP000481037"/>
    </source>
</evidence>
<dbReference type="InterPro" id="IPR013424">
    <property type="entry name" value="Ice-binding_C"/>
</dbReference>
<sequence>MIFRAIVCSALIGFAGTSSAGDLTYTYTGNWFEKNAITAEPSRLIAHFVFDFAHSPGADDHFYTIKSWDVSAAGMNFGPATKSFFFNPQFIFDSNMNIVEWKINDAKTASDWSGFSSESAGFNYDGRAVDLAASYVTAGPYATVYDKPGVWTVSAAAAVPEPSTYWSLIAGLACLALVRRKTRA</sequence>
<feature type="signal peptide" evidence="1">
    <location>
        <begin position="1"/>
        <end position="20"/>
    </location>
</feature>
<feature type="domain" description="Ice-binding protein C-terminal" evidence="2">
    <location>
        <begin position="158"/>
        <end position="180"/>
    </location>
</feature>
<accession>A0A6L5QBG9</accession>